<dbReference type="PROSITE" id="PS50943">
    <property type="entry name" value="HTH_CROC1"/>
    <property type="match status" value="1"/>
</dbReference>
<dbReference type="CDD" id="cd00093">
    <property type="entry name" value="HTH_XRE"/>
    <property type="match status" value="1"/>
</dbReference>
<name>A0A927LYR6_9ACTN</name>
<dbReference type="InterPro" id="IPR010982">
    <property type="entry name" value="Lambda_DNA-bd_dom_sf"/>
</dbReference>
<dbReference type="Pfam" id="PF13560">
    <property type="entry name" value="HTH_31"/>
    <property type="match status" value="1"/>
</dbReference>
<organism evidence="2 3">
    <name type="scientific">Plantactinospora soyae</name>
    <dbReference type="NCBI Taxonomy" id="1544732"/>
    <lineage>
        <taxon>Bacteria</taxon>
        <taxon>Bacillati</taxon>
        <taxon>Actinomycetota</taxon>
        <taxon>Actinomycetes</taxon>
        <taxon>Micromonosporales</taxon>
        <taxon>Micromonosporaceae</taxon>
        <taxon>Plantactinospora</taxon>
    </lineage>
</organism>
<dbReference type="GO" id="GO:0003677">
    <property type="term" value="F:DNA binding"/>
    <property type="evidence" value="ECO:0007669"/>
    <property type="project" value="UniProtKB-KW"/>
</dbReference>
<feature type="domain" description="HTH cro/C1-type" evidence="1">
    <location>
        <begin position="16"/>
        <end position="58"/>
    </location>
</feature>
<evidence type="ECO:0000259" key="1">
    <source>
        <dbReference type="PROSITE" id="PS50943"/>
    </source>
</evidence>
<gene>
    <name evidence="2" type="ORF">H4W31_000636</name>
</gene>
<dbReference type="InterPro" id="IPR011990">
    <property type="entry name" value="TPR-like_helical_dom_sf"/>
</dbReference>
<dbReference type="AlphaFoldDB" id="A0A927LYR6"/>
<dbReference type="EMBL" id="JADBEB010000001">
    <property type="protein sequence ID" value="MBE1484998.1"/>
    <property type="molecule type" value="Genomic_DNA"/>
</dbReference>
<dbReference type="SUPFAM" id="SSF47413">
    <property type="entry name" value="lambda repressor-like DNA-binding domains"/>
    <property type="match status" value="1"/>
</dbReference>
<dbReference type="SMART" id="SM00530">
    <property type="entry name" value="HTH_XRE"/>
    <property type="match status" value="1"/>
</dbReference>
<keyword evidence="2" id="KW-0238">DNA-binding</keyword>
<dbReference type="Gene3D" id="1.25.40.10">
    <property type="entry name" value="Tetratricopeptide repeat domain"/>
    <property type="match status" value="1"/>
</dbReference>
<dbReference type="Proteomes" id="UP000649753">
    <property type="component" value="Unassembled WGS sequence"/>
</dbReference>
<comment type="caution">
    <text evidence="2">The sequence shown here is derived from an EMBL/GenBank/DDBJ whole genome shotgun (WGS) entry which is preliminary data.</text>
</comment>
<dbReference type="Gene3D" id="1.10.260.40">
    <property type="entry name" value="lambda repressor-like DNA-binding domains"/>
    <property type="match status" value="1"/>
</dbReference>
<dbReference type="InterPro" id="IPR001387">
    <property type="entry name" value="Cro/C1-type_HTH"/>
</dbReference>
<reference evidence="2" key="1">
    <citation type="submission" date="2020-10" db="EMBL/GenBank/DDBJ databases">
        <title>Sequencing the genomes of 1000 actinobacteria strains.</title>
        <authorList>
            <person name="Klenk H.-P."/>
        </authorList>
    </citation>
    <scope>NUCLEOTIDE SEQUENCE</scope>
    <source>
        <strain evidence="2">DSM 46832</strain>
    </source>
</reference>
<dbReference type="RefSeq" id="WP_192765271.1">
    <property type="nucleotide sequence ID" value="NZ_JADBEB010000001.1"/>
</dbReference>
<proteinExistence type="predicted"/>
<accession>A0A927LYR6</accession>
<evidence type="ECO:0000313" key="3">
    <source>
        <dbReference type="Proteomes" id="UP000649753"/>
    </source>
</evidence>
<evidence type="ECO:0000313" key="2">
    <source>
        <dbReference type="EMBL" id="MBE1484998.1"/>
    </source>
</evidence>
<protein>
    <submittedName>
        <fullName evidence="2">DNA-binding XRE family transcriptional regulator/tetratricopeptide (TPR) repeat protein</fullName>
    </submittedName>
</protein>
<sequence length="431" mass="46687">MPRSVEKDTPSFGSALRERRNAAGLSLTELSQLVHYSKSYLSKIENGLKVPSLDLARRCDAQLGARGALAALAPESPPSPSPPPAGTADVWTMGLSPDGHSEFSGRHRQGPETTGVATVYTWRLQPTSGPRHTEGETLPAFLTIFQESRRLGQTIAPAALIPMLIAQTNALRVMAPQARSDDRARILTLAARFAEYTGWMAQEAGDDGAAMWWTDHACDLAEAAGYHDLAAYALVRQALITMYRHNAPGTVELAQLAQEQTQNPRICGLAAQREAQGHAIAGDYDACLRALDRARDLLNVRGEDDEPIIGTSTVEDPVTLATAWCLHDLGRPEAAVELFDAAIRSIPVHAHRARARYTARWALALAAAGETERACLEVEPVLEALARADSATIRVDLRRLAQELARAHHKTAVRELSPRLASTLHTGTLHT</sequence>
<keyword evidence="3" id="KW-1185">Reference proteome</keyword>